<dbReference type="Pfam" id="PF01256">
    <property type="entry name" value="Carb_kinase"/>
    <property type="match status" value="1"/>
</dbReference>
<comment type="cofactor">
    <cofactor evidence="6">
        <name>Mg(2+)</name>
        <dbReference type="ChEBI" id="CHEBI:18420"/>
    </cofactor>
</comment>
<dbReference type="NCBIfam" id="TIGR00196">
    <property type="entry name" value="yjeF_cterm"/>
    <property type="match status" value="1"/>
</dbReference>
<dbReference type="HAMAP" id="MF_01965">
    <property type="entry name" value="NADHX_dehydratase"/>
    <property type="match status" value="1"/>
</dbReference>
<dbReference type="CDD" id="cd01171">
    <property type="entry name" value="YXKO-related"/>
    <property type="match status" value="1"/>
</dbReference>
<dbReference type="SUPFAM" id="SSF53613">
    <property type="entry name" value="Ribokinase-like"/>
    <property type="match status" value="1"/>
</dbReference>
<feature type="binding site" evidence="6">
    <location>
        <position position="42"/>
    </location>
    <ligand>
        <name>(6S)-NADPHX</name>
        <dbReference type="ChEBI" id="CHEBI:64076"/>
    </ligand>
</feature>
<name>A0ABU5KFI5_9ACTN</name>
<evidence type="ECO:0000256" key="3">
    <source>
        <dbReference type="ARBA" id="ARBA00022857"/>
    </source>
</evidence>
<evidence type="ECO:0000256" key="1">
    <source>
        <dbReference type="ARBA" id="ARBA00022741"/>
    </source>
</evidence>
<comment type="catalytic activity">
    <reaction evidence="6">
        <text>(6S)-NADHX + ADP = AMP + phosphate + NADH + H(+)</text>
        <dbReference type="Rhea" id="RHEA:32223"/>
        <dbReference type="ChEBI" id="CHEBI:15378"/>
        <dbReference type="ChEBI" id="CHEBI:43474"/>
        <dbReference type="ChEBI" id="CHEBI:57945"/>
        <dbReference type="ChEBI" id="CHEBI:64074"/>
        <dbReference type="ChEBI" id="CHEBI:456215"/>
        <dbReference type="ChEBI" id="CHEBI:456216"/>
        <dbReference type="EC" id="4.2.1.136"/>
    </reaction>
</comment>
<keyword evidence="4 6" id="KW-0520">NAD</keyword>
<feature type="binding site" evidence="6">
    <location>
        <position position="113"/>
    </location>
    <ligand>
        <name>(6S)-NADPHX</name>
        <dbReference type="ChEBI" id="CHEBI:64076"/>
    </ligand>
</feature>
<evidence type="ECO:0000256" key="2">
    <source>
        <dbReference type="ARBA" id="ARBA00022840"/>
    </source>
</evidence>
<feature type="binding site" evidence="6">
    <location>
        <position position="229"/>
    </location>
    <ligand>
        <name>AMP</name>
        <dbReference type="ChEBI" id="CHEBI:456215"/>
    </ligand>
</feature>
<dbReference type="PANTHER" id="PTHR12592">
    <property type="entry name" value="ATP-DEPENDENT (S)-NAD(P)H-HYDRATE DEHYDRATASE FAMILY MEMBER"/>
    <property type="match status" value="1"/>
</dbReference>
<organism evidence="8 9">
    <name type="scientific">Nocardioides renjunii</name>
    <dbReference type="NCBI Taxonomy" id="3095075"/>
    <lineage>
        <taxon>Bacteria</taxon>
        <taxon>Bacillati</taxon>
        <taxon>Actinomycetota</taxon>
        <taxon>Actinomycetes</taxon>
        <taxon>Propionibacteriales</taxon>
        <taxon>Nocardioidaceae</taxon>
        <taxon>Nocardioides</taxon>
    </lineage>
</organism>
<comment type="similarity">
    <text evidence="6">Belongs to the NnrD/CARKD family.</text>
</comment>
<dbReference type="EC" id="4.2.1.136" evidence="6"/>
<comment type="function">
    <text evidence="6">Catalyzes the dehydration of the S-form of NAD(P)HX at the expense of ADP, which is converted to AMP. Together with NAD(P)HX epimerase, which catalyzes the epimerization of the S- and R-forms, the enzyme allows the repair of both epimers of NAD(P)HX, a damaged form of NAD(P)H that is a result of enzymatic or heat-dependent hydration.</text>
</comment>
<dbReference type="PANTHER" id="PTHR12592:SF0">
    <property type="entry name" value="ATP-DEPENDENT (S)-NAD(P)H-HYDRATE DEHYDRATASE"/>
    <property type="match status" value="1"/>
</dbReference>
<reference evidence="8 9" key="1">
    <citation type="submission" date="2023-11" db="EMBL/GenBank/DDBJ databases">
        <title>Novel species in genus Nocardioides.</title>
        <authorList>
            <person name="Zhou H."/>
        </authorList>
    </citation>
    <scope>NUCLEOTIDE SEQUENCE [LARGE SCALE GENOMIC DNA]</scope>
    <source>
        <strain evidence="8 9">S-58</strain>
    </source>
</reference>
<keyword evidence="3 6" id="KW-0521">NADP</keyword>
<dbReference type="PROSITE" id="PS51383">
    <property type="entry name" value="YJEF_C_3"/>
    <property type="match status" value="1"/>
</dbReference>
<gene>
    <name evidence="6" type="primary">nnrD</name>
    <name evidence="8" type="ORF">SFC79_17760</name>
</gene>
<accession>A0ABU5KFI5</accession>
<evidence type="ECO:0000313" key="8">
    <source>
        <dbReference type="EMBL" id="MDZ5663626.1"/>
    </source>
</evidence>
<dbReference type="EMBL" id="JAXQPW010000007">
    <property type="protein sequence ID" value="MDZ5663626.1"/>
    <property type="molecule type" value="Genomic_DNA"/>
</dbReference>
<dbReference type="Gene3D" id="3.40.1190.20">
    <property type="match status" value="1"/>
</dbReference>
<comment type="catalytic activity">
    <reaction evidence="6">
        <text>(6S)-NADPHX + ADP = AMP + phosphate + NADPH + H(+)</text>
        <dbReference type="Rhea" id="RHEA:32235"/>
        <dbReference type="ChEBI" id="CHEBI:15378"/>
        <dbReference type="ChEBI" id="CHEBI:43474"/>
        <dbReference type="ChEBI" id="CHEBI:57783"/>
        <dbReference type="ChEBI" id="CHEBI:64076"/>
        <dbReference type="ChEBI" id="CHEBI:456215"/>
        <dbReference type="ChEBI" id="CHEBI:456216"/>
        <dbReference type="EC" id="4.2.1.136"/>
    </reaction>
</comment>
<protein>
    <recommendedName>
        <fullName evidence="6">ADP-dependent (S)-NAD(P)H-hydrate dehydratase</fullName>
        <ecNumber evidence="6">4.2.1.136</ecNumber>
    </recommendedName>
    <alternativeName>
        <fullName evidence="6">ADP-dependent NAD(P)HX dehydratase</fullName>
    </alternativeName>
</protein>
<keyword evidence="5 6" id="KW-0456">Lyase</keyword>
<comment type="caution">
    <text evidence="6">Lacks conserved residue(s) required for the propagation of feature annotation.</text>
</comment>
<evidence type="ECO:0000256" key="5">
    <source>
        <dbReference type="ARBA" id="ARBA00023239"/>
    </source>
</evidence>
<keyword evidence="9" id="KW-1185">Reference proteome</keyword>
<sequence length="297" mass="30216">MPEGVLVDAHLLREWRLPEPGSDKEERGRLLVVAGSRTTPGAGLLSAEAALRVGAGKVRLLTAAACAPTIAVAVPELMVTGLAEDADGNIDAGEADQVVDCAGDSHAILLGPGFSDPDGAADLVERIAPRLEGTVVIDALASAYVTQDPERVADLAATVVLTVNPGELARCLGADADDVQADLATHTVELARRTSAVVLCGGPTKVVAHGDDLWRVEAGNVGLGTAGSGDVQAGLVTGLVGRGADPAQAAVWGAFLHATVGDRLAARVGPVGYLARELAGEVPPLLAELAQRSERHD</sequence>
<dbReference type="Proteomes" id="UP001291999">
    <property type="component" value="Unassembled WGS sequence"/>
</dbReference>
<evidence type="ECO:0000313" key="9">
    <source>
        <dbReference type="Proteomes" id="UP001291999"/>
    </source>
</evidence>
<keyword evidence="2 6" id="KW-0067">ATP-binding</keyword>
<evidence type="ECO:0000256" key="6">
    <source>
        <dbReference type="HAMAP-Rule" id="MF_01965"/>
    </source>
</evidence>
<feature type="binding site" evidence="6">
    <location>
        <position position="230"/>
    </location>
    <ligand>
        <name>(6S)-NADPHX</name>
        <dbReference type="ChEBI" id="CHEBI:64076"/>
    </ligand>
</feature>
<evidence type="ECO:0000256" key="4">
    <source>
        <dbReference type="ARBA" id="ARBA00023027"/>
    </source>
</evidence>
<proteinExistence type="inferred from homology"/>
<comment type="subunit">
    <text evidence="6">Homotetramer.</text>
</comment>
<dbReference type="RefSeq" id="WP_322425366.1">
    <property type="nucleotide sequence ID" value="NZ_JAXQPW010000007.1"/>
</dbReference>
<dbReference type="InterPro" id="IPR029056">
    <property type="entry name" value="Ribokinase-like"/>
</dbReference>
<dbReference type="InterPro" id="IPR000631">
    <property type="entry name" value="CARKD"/>
</dbReference>
<keyword evidence="1 6" id="KW-0547">Nucleotide-binding</keyword>
<evidence type="ECO:0000259" key="7">
    <source>
        <dbReference type="PROSITE" id="PS51383"/>
    </source>
</evidence>
<feature type="domain" description="YjeF C-terminal" evidence="7">
    <location>
        <begin position="7"/>
        <end position="289"/>
    </location>
</feature>
<comment type="caution">
    <text evidence="8">The sequence shown here is derived from an EMBL/GenBank/DDBJ whole genome shotgun (WGS) entry which is preliminary data.</text>
</comment>